<dbReference type="EMBL" id="AHKC01008370">
    <property type="protein sequence ID" value="EKF37710.1"/>
    <property type="molecule type" value="Genomic_DNA"/>
</dbReference>
<proteinExistence type="predicted"/>
<dbReference type="AlphaFoldDB" id="K2NEM4"/>
<comment type="caution">
    <text evidence="1">The sequence shown here is derived from an EMBL/GenBank/DDBJ whole genome shotgun (WGS) entry which is preliminary data.</text>
</comment>
<gene>
    <name evidence="1" type="ORF">MOQ_002092</name>
</gene>
<protein>
    <submittedName>
        <fullName evidence="1">Uncharacterized protein</fullName>
    </submittedName>
</protein>
<evidence type="ECO:0000313" key="2">
    <source>
        <dbReference type="Proteomes" id="UP000007350"/>
    </source>
</evidence>
<keyword evidence="2" id="KW-1185">Reference proteome</keyword>
<feature type="non-terminal residue" evidence="1">
    <location>
        <position position="47"/>
    </location>
</feature>
<accession>K2NEM4</accession>
<organism evidence="1 2">
    <name type="scientific">Trypanosoma cruzi marinkellei</name>
    <dbReference type="NCBI Taxonomy" id="85056"/>
    <lineage>
        <taxon>Eukaryota</taxon>
        <taxon>Discoba</taxon>
        <taxon>Euglenozoa</taxon>
        <taxon>Kinetoplastea</taxon>
        <taxon>Metakinetoplastina</taxon>
        <taxon>Trypanosomatida</taxon>
        <taxon>Trypanosomatidae</taxon>
        <taxon>Trypanosoma</taxon>
        <taxon>Schizotrypanum</taxon>
    </lineage>
</organism>
<sequence>MYLPSIGSCINLSTGKCFRSSRKKMLLVHKKVGIRIRILCKILLFCF</sequence>
<dbReference type="Proteomes" id="UP000007350">
    <property type="component" value="Unassembled WGS sequence"/>
</dbReference>
<reference evidence="1 2" key="1">
    <citation type="journal article" date="2012" name="BMC Genomics">
        <title>Comparative genomic analysis of human infective Trypanosoma cruzi lineages with the bat-restricted subspecies T. cruzi marinkellei.</title>
        <authorList>
            <person name="Franzen O."/>
            <person name="Talavera-Lopez C."/>
            <person name="Ochaya S."/>
            <person name="Butler C.E."/>
            <person name="Messenger L.A."/>
            <person name="Lewis M.D."/>
            <person name="Llewellyn M.S."/>
            <person name="Marinkelle C.J."/>
            <person name="Tyler K.M."/>
            <person name="Miles M.A."/>
            <person name="Andersson B."/>
        </authorList>
    </citation>
    <scope>NUCLEOTIDE SEQUENCE [LARGE SCALE GENOMIC DNA]</scope>
    <source>
        <strain evidence="1 2">B7</strain>
    </source>
</reference>
<name>K2NEM4_TRYCR</name>
<evidence type="ECO:0000313" key="1">
    <source>
        <dbReference type="EMBL" id="EKF37710.1"/>
    </source>
</evidence>